<dbReference type="AlphaFoldDB" id="A0A4P9VPR7"/>
<proteinExistence type="predicted"/>
<sequence>MNKSAIHSSLQKGFIMEIDLISLVKTKGFEHFADKFGTESQCHELLFQLRWPDGFRCPSCGCAKHCTLKTRPLYQCNHCHRQQSLISGTIFQGTKLPLKDWFKAAYFLAHQKKLSALSLMHELKVSYDTARRVKRKLIKQHQLTTEKAKTAHRVNHLPIITTPL</sequence>
<keyword evidence="3" id="KW-1185">Reference proteome</keyword>
<dbReference type="Proteomes" id="UP000257039">
    <property type="component" value="Unassembled WGS sequence"/>
</dbReference>
<protein>
    <recommendedName>
        <fullName evidence="1">Transposase zinc-ribbon domain-containing protein</fullName>
    </recommendedName>
</protein>
<accession>A0A4P9VPR7</accession>
<comment type="caution">
    <text evidence="2">The sequence shown here is derived from an EMBL/GenBank/DDBJ whole genome shotgun (WGS) entry which is preliminary data.</text>
</comment>
<evidence type="ECO:0000313" key="2">
    <source>
        <dbReference type="EMBL" id="RDH45498.1"/>
    </source>
</evidence>
<dbReference type="InterPro" id="IPR024442">
    <property type="entry name" value="Transposase_Zn_ribbon"/>
</dbReference>
<dbReference type="EMBL" id="NDXW01000001">
    <property type="protein sequence ID" value="RDH45498.1"/>
    <property type="molecule type" value="Genomic_DNA"/>
</dbReference>
<name>A0A4P9VPR7_9GAMM</name>
<reference evidence="2 3" key="1">
    <citation type="submission" date="2017-04" db="EMBL/GenBank/DDBJ databases">
        <title>Draft genome sequence of Zooshikella ganghwensis VG4 isolated from Red Sea sediments.</title>
        <authorList>
            <person name="Rehman Z."/>
            <person name="Alam I."/>
            <person name="Kamau A."/>
            <person name="Bajic V."/>
            <person name="Leiknes T."/>
        </authorList>
    </citation>
    <scope>NUCLEOTIDE SEQUENCE [LARGE SCALE GENOMIC DNA]</scope>
    <source>
        <strain evidence="2 3">VG4</strain>
    </source>
</reference>
<dbReference type="Pfam" id="PF12760">
    <property type="entry name" value="Zn_ribbon_IS1595"/>
    <property type="match status" value="1"/>
</dbReference>
<evidence type="ECO:0000313" key="3">
    <source>
        <dbReference type="Proteomes" id="UP000257039"/>
    </source>
</evidence>
<gene>
    <name evidence="2" type="ORF">B9G39_19735</name>
</gene>
<evidence type="ECO:0000259" key="1">
    <source>
        <dbReference type="Pfam" id="PF12760"/>
    </source>
</evidence>
<organism evidence="2 3">
    <name type="scientific">Zooshikella ganghwensis</name>
    <dbReference type="NCBI Taxonomy" id="202772"/>
    <lineage>
        <taxon>Bacteria</taxon>
        <taxon>Pseudomonadati</taxon>
        <taxon>Pseudomonadota</taxon>
        <taxon>Gammaproteobacteria</taxon>
        <taxon>Oceanospirillales</taxon>
        <taxon>Zooshikellaceae</taxon>
        <taxon>Zooshikella</taxon>
    </lineage>
</organism>
<feature type="domain" description="Transposase zinc-ribbon" evidence="1">
    <location>
        <begin position="37"/>
        <end position="82"/>
    </location>
</feature>